<feature type="compositionally biased region" description="Acidic residues" evidence="9">
    <location>
        <begin position="390"/>
        <end position="405"/>
    </location>
</feature>
<feature type="domain" description="CST complex subunit Stn1 N-terminal" evidence="10">
    <location>
        <begin position="11"/>
        <end position="51"/>
    </location>
</feature>
<dbReference type="Pfam" id="PF10451">
    <property type="entry name" value="Stn1"/>
    <property type="match status" value="1"/>
</dbReference>
<evidence type="ECO:0000256" key="3">
    <source>
        <dbReference type="ARBA" id="ARBA00017411"/>
    </source>
</evidence>
<evidence type="ECO:0000313" key="11">
    <source>
        <dbReference type="EMBL" id="KAJ7693877.1"/>
    </source>
</evidence>
<dbReference type="EMBL" id="JARKIE010000044">
    <property type="protein sequence ID" value="KAJ7693877.1"/>
    <property type="molecule type" value="Genomic_DNA"/>
</dbReference>
<feature type="region of interest" description="Disordered" evidence="9">
    <location>
        <begin position="372"/>
        <end position="405"/>
    </location>
</feature>
<reference evidence="11" key="1">
    <citation type="submission" date="2023-03" db="EMBL/GenBank/DDBJ databases">
        <title>Massive genome expansion in bonnet fungi (Mycena s.s.) driven by repeated elements and novel gene families across ecological guilds.</title>
        <authorList>
            <consortium name="Lawrence Berkeley National Laboratory"/>
            <person name="Harder C.B."/>
            <person name="Miyauchi S."/>
            <person name="Viragh M."/>
            <person name="Kuo A."/>
            <person name="Thoen E."/>
            <person name="Andreopoulos B."/>
            <person name="Lu D."/>
            <person name="Skrede I."/>
            <person name="Drula E."/>
            <person name="Henrissat B."/>
            <person name="Morin E."/>
            <person name="Kohler A."/>
            <person name="Barry K."/>
            <person name="LaButti K."/>
            <person name="Morin E."/>
            <person name="Salamov A."/>
            <person name="Lipzen A."/>
            <person name="Mereny Z."/>
            <person name="Hegedus B."/>
            <person name="Baldrian P."/>
            <person name="Stursova M."/>
            <person name="Weitz H."/>
            <person name="Taylor A."/>
            <person name="Grigoriev I.V."/>
            <person name="Nagy L.G."/>
            <person name="Martin F."/>
            <person name="Kauserud H."/>
        </authorList>
    </citation>
    <scope>NUCLEOTIDE SEQUENCE</scope>
    <source>
        <strain evidence="11">CBHHK067</strain>
    </source>
</reference>
<feature type="compositionally biased region" description="Low complexity" evidence="9">
    <location>
        <begin position="372"/>
        <end position="382"/>
    </location>
</feature>
<dbReference type="InterPro" id="IPR040260">
    <property type="entry name" value="RFA2-like"/>
</dbReference>
<dbReference type="GO" id="GO:0005634">
    <property type="term" value="C:nucleus"/>
    <property type="evidence" value="ECO:0007669"/>
    <property type="project" value="UniProtKB-SubCell"/>
</dbReference>
<dbReference type="PANTHER" id="PTHR13989">
    <property type="entry name" value="REPLICATION PROTEIN A-RELATED"/>
    <property type="match status" value="1"/>
</dbReference>
<feature type="region of interest" description="Disordered" evidence="9">
    <location>
        <begin position="139"/>
        <end position="190"/>
    </location>
</feature>
<keyword evidence="5" id="KW-0779">Telomere</keyword>
<dbReference type="GO" id="GO:0003677">
    <property type="term" value="F:DNA binding"/>
    <property type="evidence" value="ECO:0007669"/>
    <property type="project" value="UniProtKB-KW"/>
</dbReference>
<dbReference type="SUPFAM" id="SSF50249">
    <property type="entry name" value="Nucleic acid-binding proteins"/>
    <property type="match status" value="1"/>
</dbReference>
<comment type="subcellular location">
    <subcellularLocation>
        <location evidence="2">Chromosome</location>
        <location evidence="2">Telomere</location>
    </subcellularLocation>
    <subcellularLocation>
        <location evidence="1">Nucleus</location>
    </subcellularLocation>
</comment>
<feature type="compositionally biased region" description="Basic residues" evidence="9">
    <location>
        <begin position="179"/>
        <end position="189"/>
    </location>
</feature>
<evidence type="ECO:0000256" key="6">
    <source>
        <dbReference type="ARBA" id="ARBA00023125"/>
    </source>
</evidence>
<dbReference type="GO" id="GO:0000781">
    <property type="term" value="C:chromosome, telomeric region"/>
    <property type="evidence" value="ECO:0007669"/>
    <property type="project" value="UniProtKB-SubCell"/>
</dbReference>
<evidence type="ECO:0000259" key="10">
    <source>
        <dbReference type="Pfam" id="PF10451"/>
    </source>
</evidence>
<feature type="region of interest" description="Disordered" evidence="9">
    <location>
        <begin position="210"/>
        <end position="248"/>
    </location>
</feature>
<evidence type="ECO:0000313" key="12">
    <source>
        <dbReference type="Proteomes" id="UP001221757"/>
    </source>
</evidence>
<feature type="compositionally biased region" description="Low complexity" evidence="9">
    <location>
        <begin position="145"/>
        <end position="178"/>
    </location>
</feature>
<dbReference type="InterPro" id="IPR018856">
    <property type="entry name" value="Stn1_N"/>
</dbReference>
<evidence type="ECO:0000256" key="7">
    <source>
        <dbReference type="ARBA" id="ARBA00023242"/>
    </source>
</evidence>
<dbReference type="PANTHER" id="PTHR13989:SF33">
    <property type="entry name" value="CST COMPLEX SUBUNIT STN1"/>
    <property type="match status" value="1"/>
</dbReference>
<proteinExistence type="predicted"/>
<evidence type="ECO:0000256" key="1">
    <source>
        <dbReference type="ARBA" id="ARBA00004123"/>
    </source>
</evidence>
<keyword evidence="6" id="KW-0238">DNA-binding</keyword>
<sequence>MRGNRVKDPEFFWLGRVPCRSVKLVGLVVGVQTFETRIVYSVDDCTAVIECLHRPPPPPPNASKSKQEKVAKPEPSPILKPVAYVGCSVIVTGRVEGWHDTRRILVDSIVRCPSANDEPRHWIAVRDLHTTHYSLDEPFTIPVRPASQPPTSTNAAPATPSSSGSAPSSPAKSTASHASPHKLRHPAKLRTKELTDNAFRIYVKHFMDNAGDVRPVPPEPTTPTKSYSRLPLGDETPRPHDRTPQRITPLDFTRPLVSQLDAEPTSGFTIPYLRRVPELALMAKRVVKAEAKGRAREARKKAKAGESVIVTKTMHNDQGKLHPRMKRLFNWAILELVKEGDVISWDGPARSCGGRDDAQPGADTSVLWRANSSASTAGGNSTVMSSASVAEDDEDEGELTDPGEDEEVFLPLTPAFLATRVETAIATLVKRATERMQASKDANRPRLRAPAAGPTVREIVAHLKSDDMWRNLSEFAVKEALAFLQDEGRAWMLGDRWELAL</sequence>
<evidence type="ECO:0000256" key="8">
    <source>
        <dbReference type="ARBA" id="ARBA00030039"/>
    </source>
</evidence>
<dbReference type="Gene3D" id="2.40.50.140">
    <property type="entry name" value="Nucleic acid-binding proteins"/>
    <property type="match status" value="1"/>
</dbReference>
<evidence type="ECO:0000256" key="2">
    <source>
        <dbReference type="ARBA" id="ARBA00004574"/>
    </source>
</evidence>
<feature type="region of interest" description="Disordered" evidence="9">
    <location>
        <begin position="53"/>
        <end position="74"/>
    </location>
</feature>
<feature type="compositionally biased region" description="Basic and acidic residues" evidence="9">
    <location>
        <begin position="235"/>
        <end position="244"/>
    </location>
</feature>
<evidence type="ECO:0000256" key="9">
    <source>
        <dbReference type="SAM" id="MobiDB-lite"/>
    </source>
</evidence>
<organism evidence="11 12">
    <name type="scientific">Mycena rosella</name>
    <name type="common">Pink bonnet</name>
    <name type="synonym">Agaricus rosellus</name>
    <dbReference type="NCBI Taxonomy" id="1033263"/>
    <lineage>
        <taxon>Eukaryota</taxon>
        <taxon>Fungi</taxon>
        <taxon>Dikarya</taxon>
        <taxon>Basidiomycota</taxon>
        <taxon>Agaricomycotina</taxon>
        <taxon>Agaricomycetes</taxon>
        <taxon>Agaricomycetidae</taxon>
        <taxon>Agaricales</taxon>
        <taxon>Marasmiineae</taxon>
        <taxon>Mycenaceae</taxon>
        <taxon>Mycena</taxon>
    </lineage>
</organism>
<dbReference type="Proteomes" id="UP001221757">
    <property type="component" value="Unassembled WGS sequence"/>
</dbReference>
<keyword evidence="7" id="KW-0539">Nucleus</keyword>
<comment type="caution">
    <text evidence="11">The sequence shown here is derived from an EMBL/GenBank/DDBJ whole genome shotgun (WGS) entry which is preliminary data.</text>
</comment>
<dbReference type="InterPro" id="IPR012340">
    <property type="entry name" value="NA-bd_OB-fold"/>
</dbReference>
<protein>
    <recommendedName>
        <fullName evidence="3">CST complex subunit STN1</fullName>
    </recommendedName>
    <alternativeName>
        <fullName evidence="8">Suppressor of cdc thirteen homolog</fullName>
    </alternativeName>
</protein>
<keyword evidence="12" id="KW-1185">Reference proteome</keyword>
<name>A0AAD7GKX4_MYCRO</name>
<gene>
    <name evidence="11" type="ORF">B0H17DRAFT_1199562</name>
</gene>
<dbReference type="AlphaFoldDB" id="A0AAD7GKX4"/>
<evidence type="ECO:0000256" key="5">
    <source>
        <dbReference type="ARBA" id="ARBA00022895"/>
    </source>
</evidence>
<evidence type="ECO:0000256" key="4">
    <source>
        <dbReference type="ARBA" id="ARBA00022454"/>
    </source>
</evidence>
<accession>A0AAD7GKX4</accession>
<keyword evidence="4" id="KW-0158">Chromosome</keyword>